<dbReference type="GO" id="GO:0003964">
    <property type="term" value="F:RNA-directed DNA polymerase activity"/>
    <property type="evidence" value="ECO:0007669"/>
    <property type="project" value="UniProtKB-KW"/>
</dbReference>
<name>A0A438FWY1_VITVI</name>
<dbReference type="Gene3D" id="3.10.10.10">
    <property type="entry name" value="HIV Type 1 Reverse Transcriptase, subunit A, domain 1"/>
    <property type="match status" value="1"/>
</dbReference>
<dbReference type="InterPro" id="IPR000477">
    <property type="entry name" value="RT_dom"/>
</dbReference>
<keyword evidence="5" id="KW-0378">Hydrolase</keyword>
<dbReference type="Pfam" id="PF17917">
    <property type="entry name" value="RT_RNaseH"/>
    <property type="match status" value="1"/>
</dbReference>
<dbReference type="InterPro" id="IPR043502">
    <property type="entry name" value="DNA/RNA_pol_sf"/>
</dbReference>
<keyword evidence="1" id="KW-0808">Transferase</keyword>
<dbReference type="CDD" id="cd01647">
    <property type="entry name" value="RT_LTR"/>
    <property type="match status" value="1"/>
</dbReference>
<dbReference type="InterPro" id="IPR043128">
    <property type="entry name" value="Rev_trsase/Diguanyl_cyclase"/>
</dbReference>
<dbReference type="Gene3D" id="3.30.70.270">
    <property type="match status" value="1"/>
</dbReference>
<evidence type="ECO:0000256" key="6">
    <source>
        <dbReference type="ARBA" id="ARBA00022918"/>
    </source>
</evidence>
<accession>A0A438FWY1</accession>
<dbReference type="Proteomes" id="UP000288805">
    <property type="component" value="Unassembled WGS sequence"/>
</dbReference>
<dbReference type="CDD" id="cd09274">
    <property type="entry name" value="RNase_HI_RT_Ty3"/>
    <property type="match status" value="1"/>
</dbReference>
<evidence type="ECO:0000313" key="10">
    <source>
        <dbReference type="Proteomes" id="UP000288805"/>
    </source>
</evidence>
<feature type="domain" description="Reverse transcriptase RNase H-like" evidence="8">
    <location>
        <begin position="220"/>
        <end position="265"/>
    </location>
</feature>
<dbReference type="EMBL" id="QGNW01000721">
    <property type="protein sequence ID" value="RVW64425.1"/>
    <property type="molecule type" value="Genomic_DNA"/>
</dbReference>
<dbReference type="AlphaFoldDB" id="A0A438FWY1"/>
<evidence type="ECO:0000259" key="8">
    <source>
        <dbReference type="Pfam" id="PF17917"/>
    </source>
</evidence>
<evidence type="ECO:0000256" key="1">
    <source>
        <dbReference type="ARBA" id="ARBA00022679"/>
    </source>
</evidence>
<dbReference type="Pfam" id="PF00078">
    <property type="entry name" value="RVT_1"/>
    <property type="match status" value="1"/>
</dbReference>
<evidence type="ECO:0000256" key="3">
    <source>
        <dbReference type="ARBA" id="ARBA00022722"/>
    </source>
</evidence>
<sequence>MEEEAKPIRQLQRRLNPHLQEVVRAEVLKLLQAGIIYPISDSPWVSPTQVVPKKSGITVVQNEKGEEITTRLTSGWRVCIDYRKLNAVTRKDHFPLPFIIKCWKESLAIRSIKNAFWFMQCTCNISKMYVEYFSDMVERIMEVFMDDITVYGGTFEECLVNLEAVLHRCIEKDLVLNWEKCHFMVRQGIVLGHIISEKGIEVDKAKVELIVKLPSPTTVKGVRQFLGHAGSFIIVFTDHSALKYLLTKQDAKARLIRWILLLQEFDLQIKDKKGVENVVADHLSRLVIAHNSHSLPINDDFPEESLMFLVKTPWYAHIANYLVTGEIPSEWNAQDRKHFFAKIHAYYWEEPFLFKYCADQIIRKCVPEDEQQGILNHCHENACGGHFASQKQL</sequence>
<dbReference type="GO" id="GO:0016787">
    <property type="term" value="F:hydrolase activity"/>
    <property type="evidence" value="ECO:0007669"/>
    <property type="project" value="UniProtKB-KW"/>
</dbReference>
<gene>
    <name evidence="9" type="primary">pol_1052</name>
    <name evidence="9" type="ORF">CK203_062515</name>
</gene>
<dbReference type="InterPro" id="IPR041373">
    <property type="entry name" value="RT_RNaseH"/>
</dbReference>
<keyword evidence="6" id="KW-0695">RNA-directed DNA polymerase</keyword>
<evidence type="ECO:0000259" key="7">
    <source>
        <dbReference type="Pfam" id="PF00078"/>
    </source>
</evidence>
<proteinExistence type="predicted"/>
<keyword evidence="3" id="KW-0540">Nuclease</keyword>
<evidence type="ECO:0000256" key="4">
    <source>
        <dbReference type="ARBA" id="ARBA00022759"/>
    </source>
</evidence>
<feature type="domain" description="Reverse transcriptase" evidence="7">
    <location>
        <begin position="128"/>
        <end position="195"/>
    </location>
</feature>
<dbReference type="PANTHER" id="PTHR34072">
    <property type="entry name" value="ENZYMATIC POLYPROTEIN-RELATED"/>
    <property type="match status" value="1"/>
</dbReference>
<reference evidence="9 10" key="1">
    <citation type="journal article" date="2018" name="PLoS Genet.">
        <title>Population sequencing reveals clonal diversity and ancestral inbreeding in the grapevine cultivar Chardonnay.</title>
        <authorList>
            <person name="Roach M.J."/>
            <person name="Johnson D.L."/>
            <person name="Bohlmann J."/>
            <person name="van Vuuren H.J."/>
            <person name="Jones S.J."/>
            <person name="Pretorius I.S."/>
            <person name="Schmidt S.A."/>
            <person name="Borneman A.R."/>
        </authorList>
    </citation>
    <scope>NUCLEOTIDE SEQUENCE [LARGE SCALE GENOMIC DNA]</scope>
    <source>
        <strain evidence="10">cv. Chardonnay</strain>
        <tissue evidence="9">Leaf</tissue>
    </source>
</reference>
<protein>
    <submittedName>
        <fullName evidence="9">Retrovirus-related Pol polyprotein from transposon opus</fullName>
    </submittedName>
</protein>
<evidence type="ECO:0000313" key="9">
    <source>
        <dbReference type="EMBL" id="RVW64425.1"/>
    </source>
</evidence>
<dbReference type="GO" id="GO:0004519">
    <property type="term" value="F:endonuclease activity"/>
    <property type="evidence" value="ECO:0007669"/>
    <property type="project" value="UniProtKB-KW"/>
</dbReference>
<comment type="caution">
    <text evidence="9">The sequence shown here is derived from an EMBL/GenBank/DDBJ whole genome shotgun (WGS) entry which is preliminary data.</text>
</comment>
<evidence type="ECO:0000256" key="2">
    <source>
        <dbReference type="ARBA" id="ARBA00022695"/>
    </source>
</evidence>
<organism evidence="9 10">
    <name type="scientific">Vitis vinifera</name>
    <name type="common">Grape</name>
    <dbReference type="NCBI Taxonomy" id="29760"/>
    <lineage>
        <taxon>Eukaryota</taxon>
        <taxon>Viridiplantae</taxon>
        <taxon>Streptophyta</taxon>
        <taxon>Embryophyta</taxon>
        <taxon>Tracheophyta</taxon>
        <taxon>Spermatophyta</taxon>
        <taxon>Magnoliopsida</taxon>
        <taxon>eudicotyledons</taxon>
        <taxon>Gunneridae</taxon>
        <taxon>Pentapetalae</taxon>
        <taxon>rosids</taxon>
        <taxon>Vitales</taxon>
        <taxon>Vitaceae</taxon>
        <taxon>Viteae</taxon>
        <taxon>Vitis</taxon>
    </lineage>
</organism>
<dbReference type="SUPFAM" id="SSF56672">
    <property type="entry name" value="DNA/RNA polymerases"/>
    <property type="match status" value="1"/>
</dbReference>
<keyword evidence="4" id="KW-0255">Endonuclease</keyword>
<keyword evidence="2" id="KW-0548">Nucleotidyltransferase</keyword>
<dbReference type="PANTHER" id="PTHR34072:SF57">
    <property type="entry name" value="RNA-DIRECTED DNA POLYMERASE"/>
    <property type="match status" value="1"/>
</dbReference>
<evidence type="ECO:0000256" key="5">
    <source>
        <dbReference type="ARBA" id="ARBA00022801"/>
    </source>
</evidence>